<dbReference type="Proteomes" id="UP001500416">
    <property type="component" value="Unassembled WGS sequence"/>
</dbReference>
<comment type="caution">
    <text evidence="2">The sequence shown here is derived from an EMBL/GenBank/DDBJ whole genome shotgun (WGS) entry which is preliminary data.</text>
</comment>
<evidence type="ECO:0000313" key="3">
    <source>
        <dbReference type="Proteomes" id="UP001500416"/>
    </source>
</evidence>
<feature type="region of interest" description="Disordered" evidence="1">
    <location>
        <begin position="39"/>
        <end position="73"/>
    </location>
</feature>
<accession>A0ABN0USW9</accession>
<reference evidence="2 3" key="1">
    <citation type="journal article" date="2019" name="Int. J. Syst. Evol. Microbiol.">
        <title>The Global Catalogue of Microorganisms (GCM) 10K type strain sequencing project: providing services to taxonomists for standard genome sequencing and annotation.</title>
        <authorList>
            <consortium name="The Broad Institute Genomics Platform"/>
            <consortium name="The Broad Institute Genome Sequencing Center for Infectious Disease"/>
            <person name="Wu L."/>
            <person name="Ma J."/>
        </authorList>
    </citation>
    <scope>NUCLEOTIDE SEQUENCE [LARGE SCALE GENOMIC DNA]</scope>
    <source>
        <strain evidence="2 3">JCM 3380</strain>
    </source>
</reference>
<evidence type="ECO:0000313" key="2">
    <source>
        <dbReference type="EMBL" id="GAA0260499.1"/>
    </source>
</evidence>
<sequence>MPCAEAVGAQTTKQASMPTTSAMTFRGRTDLEELRMRMEGPPFSEGFDGGSWERSQSKAQPIRYPPKLQRNFP</sequence>
<protein>
    <submittedName>
        <fullName evidence="2">Uncharacterized protein</fullName>
    </submittedName>
</protein>
<feature type="region of interest" description="Disordered" evidence="1">
    <location>
        <begin position="1"/>
        <end position="20"/>
    </location>
</feature>
<proteinExistence type="predicted"/>
<keyword evidence="3" id="KW-1185">Reference proteome</keyword>
<gene>
    <name evidence="2" type="ORF">GCM10010492_71870</name>
</gene>
<organism evidence="2 3">
    <name type="scientific">Saccharothrix mutabilis subsp. mutabilis</name>
    <dbReference type="NCBI Taxonomy" id="66855"/>
    <lineage>
        <taxon>Bacteria</taxon>
        <taxon>Bacillati</taxon>
        <taxon>Actinomycetota</taxon>
        <taxon>Actinomycetes</taxon>
        <taxon>Pseudonocardiales</taxon>
        <taxon>Pseudonocardiaceae</taxon>
        <taxon>Saccharothrix</taxon>
    </lineage>
</organism>
<evidence type="ECO:0000256" key="1">
    <source>
        <dbReference type="SAM" id="MobiDB-lite"/>
    </source>
</evidence>
<name>A0ABN0USW9_9PSEU</name>
<dbReference type="EMBL" id="BAAABU010000030">
    <property type="protein sequence ID" value="GAA0260499.1"/>
    <property type="molecule type" value="Genomic_DNA"/>
</dbReference>
<feature type="compositionally biased region" description="Polar residues" evidence="1">
    <location>
        <begin position="9"/>
        <end position="20"/>
    </location>
</feature>